<proteinExistence type="predicted"/>
<evidence type="ECO:0000313" key="2">
    <source>
        <dbReference type="Proteomes" id="UP000251889"/>
    </source>
</evidence>
<gene>
    <name evidence="1" type="ORF">DQQ10_27655</name>
</gene>
<dbReference type="Proteomes" id="UP000251889">
    <property type="component" value="Unassembled WGS sequence"/>
</dbReference>
<evidence type="ECO:0000313" key="1">
    <source>
        <dbReference type="EMBL" id="RAV97585.1"/>
    </source>
</evidence>
<name>A0A364XTZ5_9BACT</name>
<keyword evidence="2" id="KW-1185">Reference proteome</keyword>
<dbReference type="AlphaFoldDB" id="A0A364XTZ5"/>
<sequence>MLLVSSALTASANTNNGVGKVTLGNKSMFLKWKVVNGDIDFTSAVAKKNLRSQIKSFLGIPADVGVDAHHILSLGKCDHPVVLAAAKNGYHPNLPESIIGLEHYDEALQVGLHQNHPAYDKFIEFRLDKFRDLGDLSPEACNDFIQKELIPQLKKEIFNAKNSALKNLNAYFEDVINPKFGIE</sequence>
<dbReference type="EMBL" id="QMFY01000039">
    <property type="protein sequence ID" value="RAV97585.1"/>
    <property type="molecule type" value="Genomic_DNA"/>
</dbReference>
<reference evidence="1 2" key="1">
    <citation type="submission" date="2018-06" db="EMBL/GenBank/DDBJ databases">
        <title>Chryseolinea flavus sp. nov., a member of the phylum Bacteroidetes isolated from soil.</title>
        <authorList>
            <person name="Li Y."/>
            <person name="Wang J."/>
        </authorList>
    </citation>
    <scope>NUCLEOTIDE SEQUENCE [LARGE SCALE GENOMIC DNA]</scope>
    <source>
        <strain evidence="1 2">SDU1-6</strain>
    </source>
</reference>
<organism evidence="1 2">
    <name type="scientific">Pseudochryseolinea flava</name>
    <dbReference type="NCBI Taxonomy" id="2059302"/>
    <lineage>
        <taxon>Bacteria</taxon>
        <taxon>Pseudomonadati</taxon>
        <taxon>Bacteroidota</taxon>
        <taxon>Cytophagia</taxon>
        <taxon>Cytophagales</taxon>
        <taxon>Fulvivirgaceae</taxon>
        <taxon>Pseudochryseolinea</taxon>
    </lineage>
</organism>
<comment type="caution">
    <text evidence="1">The sequence shown here is derived from an EMBL/GenBank/DDBJ whole genome shotgun (WGS) entry which is preliminary data.</text>
</comment>
<protein>
    <submittedName>
        <fullName evidence="1">Uncharacterized protein</fullName>
    </submittedName>
</protein>
<accession>A0A364XTZ5</accession>